<dbReference type="RefSeq" id="WP_007120223.1">
    <property type="nucleotide sequence ID" value="NZ_ABID01000004.1"/>
</dbReference>
<gene>
    <name evidence="1" type="ORF">OIHEL45_16059</name>
</gene>
<keyword evidence="2" id="KW-1185">Reference proteome</keyword>
<evidence type="ECO:0000313" key="1">
    <source>
        <dbReference type="EMBL" id="EDQ04459.1"/>
    </source>
</evidence>
<comment type="caution">
    <text evidence="1">The sequence shown here is derived from an EMBL/GenBank/DDBJ whole genome shotgun (WGS) entry which is preliminary data.</text>
</comment>
<evidence type="ECO:0000313" key="2">
    <source>
        <dbReference type="Proteomes" id="UP000003257"/>
    </source>
</evidence>
<dbReference type="Proteomes" id="UP000003257">
    <property type="component" value="Unassembled WGS sequence"/>
</dbReference>
<proteinExistence type="predicted"/>
<dbReference type="EMBL" id="ABID01000004">
    <property type="protein sequence ID" value="EDQ04459.1"/>
    <property type="molecule type" value="Genomic_DNA"/>
</dbReference>
<name>A0ABM9X4S3_9RHOB</name>
<organism evidence="1 2">
    <name type="scientific">Sulfitobacter indolifex HEL-45</name>
    <dbReference type="NCBI Taxonomy" id="391624"/>
    <lineage>
        <taxon>Bacteria</taxon>
        <taxon>Pseudomonadati</taxon>
        <taxon>Pseudomonadota</taxon>
        <taxon>Alphaproteobacteria</taxon>
        <taxon>Rhodobacterales</taxon>
        <taxon>Roseobacteraceae</taxon>
        <taxon>Sulfitobacter</taxon>
    </lineage>
</organism>
<reference evidence="1 2" key="1">
    <citation type="submission" date="2007-11" db="EMBL/GenBank/DDBJ databases">
        <authorList>
            <person name="Wagner-Dobler I."/>
            <person name="Ferriera S."/>
            <person name="Johnson J."/>
            <person name="Kravitz S."/>
            <person name="Beeson K."/>
            <person name="Sutton G."/>
            <person name="Rogers Y.-H."/>
            <person name="Friedman R."/>
            <person name="Frazier M."/>
            <person name="Venter J.C."/>
        </authorList>
    </citation>
    <scope>NUCLEOTIDE SEQUENCE [LARGE SCALE GENOMIC DNA]</scope>
    <source>
        <strain evidence="1 2">HEL-45</strain>
    </source>
</reference>
<protein>
    <submittedName>
        <fullName evidence="1">Uncharacterized protein</fullName>
    </submittedName>
</protein>
<sequence>MVDVMKARRAVDGPNAIKLSRHNAVPGSYLGAKIVGGSSPISASLGDAPFTDLGISFCRV</sequence>
<accession>A0ABM9X4S3</accession>